<keyword evidence="4" id="KW-0378">Hydrolase</keyword>
<evidence type="ECO:0000256" key="2">
    <source>
        <dbReference type="ARBA" id="ARBA00006357"/>
    </source>
</evidence>
<proteinExistence type="inferred from homology"/>
<dbReference type="InterPro" id="IPR012337">
    <property type="entry name" value="RNaseH-like_sf"/>
</dbReference>
<keyword evidence="3" id="KW-0540">Nuclease</keyword>
<name>A0A9P1J098_9PELO</name>
<gene>
    <name evidence="8" type="ORF">CAMP_LOCUS16568</name>
</gene>
<dbReference type="Gene3D" id="3.30.420.10">
    <property type="entry name" value="Ribonuclease H-like superfamily/Ribonuclease H"/>
    <property type="match status" value="1"/>
</dbReference>
<dbReference type="PANTHER" id="PTHR12801:SF115">
    <property type="entry name" value="FI18136P1-RELATED"/>
    <property type="match status" value="1"/>
</dbReference>
<dbReference type="PANTHER" id="PTHR12801">
    <property type="entry name" value="RNA EXONUCLEASE REXO1 / RECO3 FAMILY MEMBER-RELATED"/>
    <property type="match status" value="1"/>
</dbReference>
<dbReference type="SMART" id="SM00479">
    <property type="entry name" value="EXOIII"/>
    <property type="match status" value="1"/>
</dbReference>
<comment type="similarity">
    <text evidence="2">Belongs to the REXO1/REXO3 family.</text>
</comment>
<dbReference type="AlphaFoldDB" id="A0A9P1J098"/>
<evidence type="ECO:0000256" key="4">
    <source>
        <dbReference type="ARBA" id="ARBA00022801"/>
    </source>
</evidence>
<evidence type="ECO:0000313" key="9">
    <source>
        <dbReference type="Proteomes" id="UP001152747"/>
    </source>
</evidence>
<dbReference type="InterPro" id="IPR047021">
    <property type="entry name" value="REXO1/3/4-like"/>
</dbReference>
<dbReference type="InterPro" id="IPR034922">
    <property type="entry name" value="REX1-like_exo"/>
</dbReference>
<protein>
    <recommendedName>
        <fullName evidence="7">Exonuclease domain-containing protein</fullName>
    </recommendedName>
</protein>
<dbReference type="FunFam" id="3.30.420.10:FF:000031">
    <property type="entry name" value="RNA exonuclease 1"/>
    <property type="match status" value="1"/>
</dbReference>
<dbReference type="CDD" id="cd06145">
    <property type="entry name" value="REX1_like"/>
    <property type="match status" value="1"/>
</dbReference>
<dbReference type="EMBL" id="CANHGI010000006">
    <property type="protein sequence ID" value="CAI5453931.1"/>
    <property type="molecule type" value="Genomic_DNA"/>
</dbReference>
<organism evidence="8 9">
    <name type="scientific">Caenorhabditis angaria</name>
    <dbReference type="NCBI Taxonomy" id="860376"/>
    <lineage>
        <taxon>Eukaryota</taxon>
        <taxon>Metazoa</taxon>
        <taxon>Ecdysozoa</taxon>
        <taxon>Nematoda</taxon>
        <taxon>Chromadorea</taxon>
        <taxon>Rhabditida</taxon>
        <taxon>Rhabditina</taxon>
        <taxon>Rhabditomorpha</taxon>
        <taxon>Rhabditoidea</taxon>
        <taxon>Rhabditidae</taxon>
        <taxon>Peloderinae</taxon>
        <taxon>Caenorhabditis</taxon>
    </lineage>
</organism>
<evidence type="ECO:0000256" key="1">
    <source>
        <dbReference type="ARBA" id="ARBA00004123"/>
    </source>
</evidence>
<reference evidence="8" key="1">
    <citation type="submission" date="2022-11" db="EMBL/GenBank/DDBJ databases">
        <authorList>
            <person name="Kikuchi T."/>
        </authorList>
    </citation>
    <scope>NUCLEOTIDE SEQUENCE</scope>
    <source>
        <strain evidence="8">PS1010</strain>
    </source>
</reference>
<feature type="domain" description="Exonuclease" evidence="7">
    <location>
        <begin position="253"/>
        <end position="410"/>
    </location>
</feature>
<keyword evidence="5" id="KW-0269">Exonuclease</keyword>
<evidence type="ECO:0000313" key="8">
    <source>
        <dbReference type="EMBL" id="CAI5453931.1"/>
    </source>
</evidence>
<sequence length="410" mass="46963">MFHNYSNIYPSTSGLVFEQNQTIYLDQCAVQYQPVQPDFYYNEPMQYFVPVFQHPECIIAPDSQPIYDVNLDYGIYDNLDCTPEGTVFPVEINGTVYYSDPSKSSHNVYENNDIFELFSSMKTPMEELIANGYPYFDDRRTKMVTIEKTKYDLLKNWIDKDEKIRTCSRCKTDYELENNGTGEFNHCIYHPKGVRFDNTLNCMIRNCCGEIEGDTKGCRADNKHIHNQWFAEELENFTSTSRPTHQEDPRSRSIYALDCEMVSTLEGLALARLSVVNSDGNLALDVRVKPPTKVVDPMTEFSGLTLEDIEAAEDDLQSCQQKFFELVNSETILIGHSLESDLKALRLVHYNIIDTAILYKTGKNKPALKMLASKVLGKSIQSENPETFGHDSEEDARTCIDLIEHRIAQL</sequence>
<evidence type="ECO:0000259" key="7">
    <source>
        <dbReference type="SMART" id="SM00479"/>
    </source>
</evidence>
<dbReference type="SUPFAM" id="SSF53098">
    <property type="entry name" value="Ribonuclease H-like"/>
    <property type="match status" value="1"/>
</dbReference>
<accession>A0A9P1J098</accession>
<evidence type="ECO:0000256" key="5">
    <source>
        <dbReference type="ARBA" id="ARBA00022839"/>
    </source>
</evidence>
<comment type="subcellular location">
    <subcellularLocation>
        <location evidence="1">Nucleus</location>
    </subcellularLocation>
</comment>
<evidence type="ECO:0000256" key="3">
    <source>
        <dbReference type="ARBA" id="ARBA00022722"/>
    </source>
</evidence>
<dbReference type="InterPro" id="IPR036397">
    <property type="entry name" value="RNaseH_sf"/>
</dbReference>
<dbReference type="GO" id="GO:0010629">
    <property type="term" value="P:negative regulation of gene expression"/>
    <property type="evidence" value="ECO:0007669"/>
    <property type="project" value="UniProtKB-ARBA"/>
</dbReference>
<dbReference type="InterPro" id="IPR013520">
    <property type="entry name" value="Ribonucl_H"/>
</dbReference>
<dbReference type="Proteomes" id="UP001152747">
    <property type="component" value="Unassembled WGS sequence"/>
</dbReference>
<dbReference type="GO" id="GO:0004527">
    <property type="term" value="F:exonuclease activity"/>
    <property type="evidence" value="ECO:0007669"/>
    <property type="project" value="UniProtKB-KW"/>
</dbReference>
<comment type="caution">
    <text evidence="8">The sequence shown here is derived from an EMBL/GenBank/DDBJ whole genome shotgun (WGS) entry which is preliminary data.</text>
</comment>
<dbReference type="GO" id="GO:0005634">
    <property type="term" value="C:nucleus"/>
    <property type="evidence" value="ECO:0007669"/>
    <property type="project" value="UniProtKB-SubCell"/>
</dbReference>
<keyword evidence="9" id="KW-1185">Reference proteome</keyword>
<evidence type="ECO:0000256" key="6">
    <source>
        <dbReference type="ARBA" id="ARBA00023242"/>
    </source>
</evidence>
<dbReference type="GO" id="GO:0003676">
    <property type="term" value="F:nucleic acid binding"/>
    <property type="evidence" value="ECO:0007669"/>
    <property type="project" value="InterPro"/>
</dbReference>
<keyword evidence="6" id="KW-0539">Nucleus</keyword>
<dbReference type="OrthoDB" id="206335at2759"/>